<dbReference type="GO" id="GO:0042910">
    <property type="term" value="F:xenobiotic transmembrane transporter activity"/>
    <property type="evidence" value="ECO:0007669"/>
    <property type="project" value="InterPro"/>
</dbReference>
<name>A0A1M5SM73_9CLOT</name>
<dbReference type="GO" id="GO:0015297">
    <property type="term" value="F:antiporter activity"/>
    <property type="evidence" value="ECO:0007669"/>
    <property type="project" value="InterPro"/>
</dbReference>
<keyword evidence="5 7" id="KW-1133">Transmembrane helix</keyword>
<dbReference type="PANTHER" id="PTHR42925">
    <property type="entry name" value="MULTIDRUG AND TOXIN EFFLUX PROTEIN MATE FAMILY"/>
    <property type="match status" value="1"/>
</dbReference>
<evidence type="ECO:0000256" key="5">
    <source>
        <dbReference type="ARBA" id="ARBA00022989"/>
    </source>
</evidence>
<dbReference type="CDD" id="cd13134">
    <property type="entry name" value="MATE_like_8"/>
    <property type="match status" value="1"/>
</dbReference>
<dbReference type="OrthoDB" id="9780160at2"/>
<dbReference type="AlphaFoldDB" id="A0A1M5SM73"/>
<keyword evidence="6 7" id="KW-0472">Membrane</keyword>
<feature type="transmembrane region" description="Helical" evidence="7">
    <location>
        <begin position="139"/>
        <end position="159"/>
    </location>
</feature>
<dbReference type="NCBIfam" id="TIGR00797">
    <property type="entry name" value="matE"/>
    <property type="match status" value="1"/>
</dbReference>
<feature type="transmembrane region" description="Helical" evidence="7">
    <location>
        <begin position="203"/>
        <end position="224"/>
    </location>
</feature>
<dbReference type="PIRSF" id="PIRSF006603">
    <property type="entry name" value="DinF"/>
    <property type="match status" value="1"/>
</dbReference>
<feature type="transmembrane region" description="Helical" evidence="7">
    <location>
        <begin position="424"/>
        <end position="443"/>
    </location>
</feature>
<feature type="transmembrane region" description="Helical" evidence="7">
    <location>
        <begin position="171"/>
        <end position="191"/>
    </location>
</feature>
<dbReference type="Proteomes" id="UP000184526">
    <property type="component" value="Unassembled WGS sequence"/>
</dbReference>
<dbReference type="GO" id="GO:0005886">
    <property type="term" value="C:plasma membrane"/>
    <property type="evidence" value="ECO:0007669"/>
    <property type="project" value="UniProtKB-SubCell"/>
</dbReference>
<accession>A0A1M5SM73</accession>
<keyword evidence="2" id="KW-0813">Transport</keyword>
<evidence type="ECO:0000256" key="2">
    <source>
        <dbReference type="ARBA" id="ARBA00022448"/>
    </source>
</evidence>
<evidence type="ECO:0000256" key="3">
    <source>
        <dbReference type="ARBA" id="ARBA00022475"/>
    </source>
</evidence>
<dbReference type="InterPro" id="IPR047135">
    <property type="entry name" value="YsiQ"/>
</dbReference>
<evidence type="ECO:0000313" key="9">
    <source>
        <dbReference type="Proteomes" id="UP000184526"/>
    </source>
</evidence>
<keyword evidence="3" id="KW-1003">Cell membrane</keyword>
<evidence type="ECO:0000256" key="4">
    <source>
        <dbReference type="ARBA" id="ARBA00022692"/>
    </source>
</evidence>
<feature type="transmembrane region" description="Helical" evidence="7">
    <location>
        <begin position="399"/>
        <end position="418"/>
    </location>
</feature>
<evidence type="ECO:0000256" key="6">
    <source>
        <dbReference type="ARBA" id="ARBA00023136"/>
    </source>
</evidence>
<gene>
    <name evidence="8" type="ORF">SAMN02745196_00226</name>
</gene>
<dbReference type="Pfam" id="PF01554">
    <property type="entry name" value="MatE"/>
    <property type="match status" value="2"/>
</dbReference>
<reference evidence="8 9" key="1">
    <citation type="submission" date="2016-11" db="EMBL/GenBank/DDBJ databases">
        <authorList>
            <person name="Jaros S."/>
            <person name="Januszkiewicz K."/>
            <person name="Wedrychowicz H."/>
        </authorList>
    </citation>
    <scope>NUCLEOTIDE SEQUENCE [LARGE SCALE GENOMIC DNA]</scope>
    <source>
        <strain evidence="8 9">DSM 3089</strain>
    </source>
</reference>
<protein>
    <submittedName>
        <fullName evidence="8">Putative efflux protein, MATE family</fullName>
    </submittedName>
</protein>
<dbReference type="EMBL" id="FQXP01000003">
    <property type="protein sequence ID" value="SHH39624.1"/>
    <property type="molecule type" value="Genomic_DNA"/>
</dbReference>
<feature type="transmembrane region" description="Helical" evidence="7">
    <location>
        <begin position="21"/>
        <end position="41"/>
    </location>
</feature>
<organism evidence="8 9">
    <name type="scientific">Clostridium collagenovorans DSM 3089</name>
    <dbReference type="NCBI Taxonomy" id="1121306"/>
    <lineage>
        <taxon>Bacteria</taxon>
        <taxon>Bacillati</taxon>
        <taxon>Bacillota</taxon>
        <taxon>Clostridia</taxon>
        <taxon>Eubacteriales</taxon>
        <taxon>Clostridiaceae</taxon>
        <taxon>Clostridium</taxon>
    </lineage>
</organism>
<feature type="transmembrane region" description="Helical" evidence="7">
    <location>
        <begin position="98"/>
        <end position="119"/>
    </location>
</feature>
<feature type="transmembrane region" description="Helical" evidence="7">
    <location>
        <begin position="327"/>
        <end position="352"/>
    </location>
</feature>
<dbReference type="PANTHER" id="PTHR42925:SF2">
    <property type="entry name" value="NA+ DRIVEN MULTIDRUG EFFLUX PUMP"/>
    <property type="match status" value="1"/>
</dbReference>
<evidence type="ECO:0000256" key="7">
    <source>
        <dbReference type="SAM" id="Phobius"/>
    </source>
</evidence>
<keyword evidence="9" id="KW-1185">Reference proteome</keyword>
<dbReference type="InterPro" id="IPR002528">
    <property type="entry name" value="MATE_fam"/>
</dbReference>
<feature type="transmembrane region" description="Helical" evidence="7">
    <location>
        <begin position="364"/>
        <end position="387"/>
    </location>
</feature>
<dbReference type="InterPro" id="IPR048279">
    <property type="entry name" value="MdtK-like"/>
</dbReference>
<dbReference type="RefSeq" id="WP_072829213.1">
    <property type="nucleotide sequence ID" value="NZ_FQXP01000003.1"/>
</dbReference>
<feature type="transmembrane region" description="Helical" evidence="7">
    <location>
        <begin position="61"/>
        <end position="86"/>
    </location>
</feature>
<comment type="subcellular location">
    <subcellularLocation>
        <location evidence="1">Cell membrane</location>
        <topology evidence="1">Multi-pass membrane protein</topology>
    </subcellularLocation>
</comment>
<proteinExistence type="predicted"/>
<sequence>MKNLKLKIGELFNDKLFYKSLLFLAFPIVIQNLIASSLNMLDTVMIGNLGEVELASVGIANQYYFLFSLLIMGISSGASVFISQLWGKKDTENIKKTLGVGVISGIIISLIFTVIALTIPDKIIGIFNTDKEVIKIGSQYLVIVSISYIFTSITFNYAAACRSVENTVIPMIASFAGLCCNALLNYILIFGKFGAPILGVRGAAIATLISRILECGILMMYIYMKNHILATRFKDMKNLSMTLIKRVYATITPVLLNEACWGLGNVTYAIIYGRIGTHATASVQICSTVLNLFMIVTFGLANASVVVVGKEIGCGDEKKGKLYAKRLCATSVVVGLVLALLLGSTAHLILSIFNVSDIAYFNSIRILIFYSLIMPIKVYTGIMIVGILRGGGDAKFGTILQGITLWLIGIPLSFIAAFVLNLEVYIVVAVTGIEELIKFIVILKRFKSNKWINNVINDIEEKSTITV</sequence>
<keyword evidence="4 7" id="KW-0812">Transmembrane</keyword>
<evidence type="ECO:0000313" key="8">
    <source>
        <dbReference type="EMBL" id="SHH39624.1"/>
    </source>
</evidence>
<evidence type="ECO:0000256" key="1">
    <source>
        <dbReference type="ARBA" id="ARBA00004651"/>
    </source>
</evidence>